<evidence type="ECO:0000256" key="2">
    <source>
        <dbReference type="ARBA" id="ARBA00012169"/>
    </source>
</evidence>
<dbReference type="OrthoDB" id="1112424at2759"/>
<keyword evidence="9" id="KW-1185">Reference proteome</keyword>
<dbReference type="EC" id="2.7.1.67" evidence="2"/>
<dbReference type="InterPro" id="IPR044571">
    <property type="entry name" value="P4KG1-8"/>
</dbReference>
<sequence length="316" mass="36436">MMDEVFPVLSEIPVQLRTHFQQMISWLDQADDVLPRYEIFEHIYQVLDEEGTLRCLFKEPQDGSEVSAKKEACVYLLDHPYNNQRSRSENIYGYAGVLPTVFVRFTKGNRNMMGVLIDYVETVGNVAEYSTRYPHAPISAAQMEKVAMLDLRLGNMDRNPDNMLVRLDDGGSPHVIPIDHEMIFANEVQNYNIVSPPPHWLQLHERSVVDVNKEFSAESVSYLERLQPEEDIEFLTRCGWEPGMVFGERFKIFTAFLKTGVSLGITVYHLGLIAAYKCDDMTFNLQDIVEHVERDEAFVANVNIAIWDRLTDYNEE</sequence>
<dbReference type="GO" id="GO:0005524">
    <property type="term" value="F:ATP binding"/>
    <property type="evidence" value="ECO:0007669"/>
    <property type="project" value="UniProtKB-KW"/>
</dbReference>
<evidence type="ECO:0000256" key="1">
    <source>
        <dbReference type="ARBA" id="ARBA00008941"/>
    </source>
</evidence>
<keyword evidence="3" id="KW-0808">Transferase</keyword>
<evidence type="ECO:0000256" key="6">
    <source>
        <dbReference type="ARBA" id="ARBA00022840"/>
    </source>
</evidence>
<evidence type="ECO:0000313" key="9">
    <source>
        <dbReference type="Proteomes" id="UP000467841"/>
    </source>
</evidence>
<keyword evidence="5" id="KW-0418">Kinase</keyword>
<comment type="caution">
    <text evidence="8">The sequence shown here is derived from an EMBL/GenBank/DDBJ whole genome shotgun (WGS) entry which is preliminary data.</text>
</comment>
<dbReference type="InterPro" id="IPR000403">
    <property type="entry name" value="PI3/4_kinase_cat_dom"/>
</dbReference>
<evidence type="ECO:0000259" key="7">
    <source>
        <dbReference type="Pfam" id="PF00454"/>
    </source>
</evidence>
<evidence type="ECO:0000256" key="4">
    <source>
        <dbReference type="ARBA" id="ARBA00022741"/>
    </source>
</evidence>
<dbReference type="PANTHER" id="PTHR45800">
    <property type="entry name" value="PHOSPHATIDYLINOSITOL 4-KINASE GAMMA"/>
    <property type="match status" value="1"/>
</dbReference>
<gene>
    <name evidence="8" type="ORF">MERR_LOCUS10568</name>
</gene>
<evidence type="ECO:0000256" key="5">
    <source>
        <dbReference type="ARBA" id="ARBA00022777"/>
    </source>
</evidence>
<comment type="similarity">
    <text evidence="1">Belongs to the PI3/PI4-kinase family. Type II PI4K subfamily.</text>
</comment>
<proteinExistence type="inferred from homology"/>
<dbReference type="GO" id="GO:0004430">
    <property type="term" value="F:1-phosphatidylinositol 4-kinase activity"/>
    <property type="evidence" value="ECO:0007669"/>
    <property type="project" value="UniProtKB-EC"/>
</dbReference>
<dbReference type="Pfam" id="PF00454">
    <property type="entry name" value="PI3_PI4_kinase"/>
    <property type="match status" value="1"/>
</dbReference>
<evidence type="ECO:0000313" key="8">
    <source>
        <dbReference type="EMBL" id="CAA7023333.1"/>
    </source>
</evidence>
<protein>
    <recommendedName>
        <fullName evidence="2">1-phosphatidylinositol 4-kinase</fullName>
        <ecNumber evidence="2">2.7.1.67</ecNumber>
    </recommendedName>
</protein>
<dbReference type="Proteomes" id="UP000467841">
    <property type="component" value="Unassembled WGS sequence"/>
</dbReference>
<reference evidence="8" key="1">
    <citation type="submission" date="2020-01" db="EMBL/GenBank/DDBJ databases">
        <authorList>
            <person name="Mishra B."/>
        </authorList>
    </citation>
    <scope>NUCLEOTIDE SEQUENCE [LARGE SCALE GENOMIC DNA]</scope>
</reference>
<evidence type="ECO:0000256" key="3">
    <source>
        <dbReference type="ARBA" id="ARBA00022679"/>
    </source>
</evidence>
<keyword evidence="4" id="KW-0547">Nucleotide-binding</keyword>
<feature type="domain" description="PI3K/PI4K catalytic" evidence="7">
    <location>
        <begin position="140"/>
        <end position="266"/>
    </location>
</feature>
<organism evidence="8 9">
    <name type="scientific">Microthlaspi erraticum</name>
    <dbReference type="NCBI Taxonomy" id="1685480"/>
    <lineage>
        <taxon>Eukaryota</taxon>
        <taxon>Viridiplantae</taxon>
        <taxon>Streptophyta</taxon>
        <taxon>Embryophyta</taxon>
        <taxon>Tracheophyta</taxon>
        <taxon>Spermatophyta</taxon>
        <taxon>Magnoliopsida</taxon>
        <taxon>eudicotyledons</taxon>
        <taxon>Gunneridae</taxon>
        <taxon>Pentapetalae</taxon>
        <taxon>rosids</taxon>
        <taxon>malvids</taxon>
        <taxon>Brassicales</taxon>
        <taxon>Brassicaceae</taxon>
        <taxon>Coluteocarpeae</taxon>
        <taxon>Microthlaspi</taxon>
    </lineage>
</organism>
<keyword evidence="6" id="KW-0067">ATP-binding</keyword>
<dbReference type="EMBL" id="CACVBM020000777">
    <property type="protein sequence ID" value="CAA7023333.1"/>
    <property type="molecule type" value="Genomic_DNA"/>
</dbReference>
<accession>A0A6D2I8X4</accession>
<name>A0A6D2I8X4_9BRAS</name>
<dbReference type="PANTHER" id="PTHR45800:SF30">
    <property type="entry name" value="1-PHOSPHATIDYLINOSITOL 4-KINASE"/>
    <property type="match status" value="1"/>
</dbReference>
<dbReference type="AlphaFoldDB" id="A0A6D2I8X4"/>